<dbReference type="GO" id="GO:0009897">
    <property type="term" value="C:external side of plasma membrane"/>
    <property type="evidence" value="ECO:0007669"/>
    <property type="project" value="TreeGrafter"/>
</dbReference>
<proteinExistence type="predicted"/>
<dbReference type="SMART" id="SM00406">
    <property type="entry name" value="IGv"/>
    <property type="match status" value="1"/>
</dbReference>
<dbReference type="STRING" id="56723.ENSLBEP00000018500"/>
<dbReference type="InterPro" id="IPR036179">
    <property type="entry name" value="Ig-like_dom_sf"/>
</dbReference>
<dbReference type="Pfam" id="PF22705">
    <property type="entry name" value="C2-set_3"/>
    <property type="match status" value="2"/>
</dbReference>
<evidence type="ECO:0000313" key="8">
    <source>
        <dbReference type="Proteomes" id="UP000261660"/>
    </source>
</evidence>
<dbReference type="GO" id="GO:0005102">
    <property type="term" value="F:signaling receptor binding"/>
    <property type="evidence" value="ECO:0007669"/>
    <property type="project" value="TreeGrafter"/>
</dbReference>
<dbReference type="InterPro" id="IPR013106">
    <property type="entry name" value="Ig_V-set"/>
</dbReference>
<dbReference type="InterPro" id="IPR007110">
    <property type="entry name" value="Ig-like_dom"/>
</dbReference>
<evidence type="ECO:0000256" key="4">
    <source>
        <dbReference type="SAM" id="Phobius"/>
    </source>
</evidence>
<keyword evidence="4" id="KW-1133">Transmembrane helix</keyword>
<keyword evidence="4" id="KW-0812">Transmembrane</keyword>
<dbReference type="Ensembl" id="ENSLBET00000019525.1">
    <property type="protein sequence ID" value="ENSLBEP00000018500.1"/>
    <property type="gene ID" value="ENSLBEG00000014271.1"/>
</dbReference>
<protein>
    <submittedName>
        <fullName evidence="7">Butyrophilin-like protein 1</fullName>
    </submittedName>
</protein>
<evidence type="ECO:0000313" key="7">
    <source>
        <dbReference type="Ensembl" id="ENSLBEP00000018500.1"/>
    </source>
</evidence>
<dbReference type="InterPro" id="IPR003599">
    <property type="entry name" value="Ig_sub"/>
</dbReference>
<dbReference type="PANTHER" id="PTHR24100">
    <property type="entry name" value="BUTYROPHILIN"/>
    <property type="match status" value="1"/>
</dbReference>
<dbReference type="PANTHER" id="PTHR24100:SF151">
    <property type="entry name" value="ICOS LIGAND"/>
    <property type="match status" value="1"/>
</dbReference>
<feature type="domain" description="Ig-like" evidence="6">
    <location>
        <begin position="11"/>
        <end position="120"/>
    </location>
</feature>
<name>A0A3Q3MDU4_9LABR</name>
<feature type="domain" description="Ig-like" evidence="6">
    <location>
        <begin position="156"/>
        <end position="223"/>
    </location>
</feature>
<keyword evidence="5" id="KW-0732">Signal</keyword>
<dbReference type="PROSITE" id="PS50835">
    <property type="entry name" value="IG_LIKE"/>
    <property type="match status" value="3"/>
</dbReference>
<feature type="transmembrane region" description="Helical" evidence="4">
    <location>
        <begin position="340"/>
        <end position="361"/>
    </location>
</feature>
<feature type="signal peptide" evidence="5">
    <location>
        <begin position="1"/>
        <end position="26"/>
    </location>
</feature>
<dbReference type="SMART" id="SM00409">
    <property type="entry name" value="IG"/>
    <property type="match status" value="1"/>
</dbReference>
<comment type="subcellular location">
    <subcellularLocation>
        <location evidence="1">Membrane</location>
    </subcellularLocation>
</comment>
<dbReference type="AlphaFoldDB" id="A0A3Q3MDU4"/>
<dbReference type="InterPro" id="IPR013783">
    <property type="entry name" value="Ig-like_fold"/>
</dbReference>
<dbReference type="Proteomes" id="UP000261660">
    <property type="component" value="Unplaced"/>
</dbReference>
<keyword evidence="8" id="KW-1185">Reference proteome</keyword>
<evidence type="ECO:0000256" key="2">
    <source>
        <dbReference type="ARBA" id="ARBA00023136"/>
    </source>
</evidence>
<sequence>MFRSTTMKLLPLVCLCVVTRSGITFADENGGVVVKEDSDAVLPCSLSTKENIETKLFDWKKDDHKEVFMYDGGDYYAHGLSGQDKQFEGRVSHFNDELKNGNASIKIRKTKVADSGNYTCFFPRLQPSQMFHIELVVGAILKVRSEENIPGAAPEPYVSTLNQTKDGVVLQCLVRGASPRPKVEWRDSSGNILHAKEAQVTERGGSYDIILQTTVTKTGRFRCLSTQDEINHQIYAETYVPLGGAASKPSVTILDQSKDWSLLQCEVYGASPRPKVEWRDSSGNILHAKEAQVTERGGSYDIILQTTVTKTDHYSCVVTQDQIKHHTEAETYVHINDFSAGWIISTAVAAVVITLIVVVIVQLCSLPQVASVVVKTRRKVNP</sequence>
<reference evidence="7" key="1">
    <citation type="submission" date="2025-08" db="UniProtKB">
        <authorList>
            <consortium name="Ensembl"/>
        </authorList>
    </citation>
    <scope>IDENTIFICATION</scope>
</reference>
<feature type="domain" description="Ig-like" evidence="6">
    <location>
        <begin position="249"/>
        <end position="336"/>
    </location>
</feature>
<dbReference type="InterPro" id="IPR053896">
    <property type="entry name" value="BTN3A2-like_Ig-C"/>
</dbReference>
<evidence type="ECO:0000259" key="6">
    <source>
        <dbReference type="PROSITE" id="PS50835"/>
    </source>
</evidence>
<organism evidence="7 8">
    <name type="scientific">Labrus bergylta</name>
    <name type="common">ballan wrasse</name>
    <dbReference type="NCBI Taxonomy" id="56723"/>
    <lineage>
        <taxon>Eukaryota</taxon>
        <taxon>Metazoa</taxon>
        <taxon>Chordata</taxon>
        <taxon>Craniata</taxon>
        <taxon>Vertebrata</taxon>
        <taxon>Euteleostomi</taxon>
        <taxon>Actinopterygii</taxon>
        <taxon>Neopterygii</taxon>
        <taxon>Teleostei</taxon>
        <taxon>Neoteleostei</taxon>
        <taxon>Acanthomorphata</taxon>
        <taxon>Eupercaria</taxon>
        <taxon>Labriformes</taxon>
        <taxon>Labridae</taxon>
        <taxon>Labrus</taxon>
    </lineage>
</organism>
<dbReference type="Gene3D" id="2.60.40.10">
    <property type="entry name" value="Immunoglobulins"/>
    <property type="match status" value="3"/>
</dbReference>
<evidence type="ECO:0000256" key="3">
    <source>
        <dbReference type="ARBA" id="ARBA00023319"/>
    </source>
</evidence>
<accession>A0A3Q3MDU4</accession>
<keyword evidence="3" id="KW-0393">Immunoglobulin domain</keyword>
<dbReference type="InterPro" id="IPR050504">
    <property type="entry name" value="IgSF_BTN/MOG"/>
</dbReference>
<feature type="chain" id="PRO_5018753033" evidence="5">
    <location>
        <begin position="27"/>
        <end position="382"/>
    </location>
</feature>
<evidence type="ECO:0000256" key="1">
    <source>
        <dbReference type="ARBA" id="ARBA00004370"/>
    </source>
</evidence>
<reference evidence="7" key="2">
    <citation type="submission" date="2025-09" db="UniProtKB">
        <authorList>
            <consortium name="Ensembl"/>
        </authorList>
    </citation>
    <scope>IDENTIFICATION</scope>
</reference>
<dbReference type="GO" id="GO:0050852">
    <property type="term" value="P:T cell receptor signaling pathway"/>
    <property type="evidence" value="ECO:0007669"/>
    <property type="project" value="TreeGrafter"/>
</dbReference>
<dbReference type="GeneTree" id="ENSGT01030000235070"/>
<keyword evidence="2 4" id="KW-0472">Membrane</keyword>
<dbReference type="SUPFAM" id="SSF48726">
    <property type="entry name" value="Immunoglobulin"/>
    <property type="match status" value="3"/>
</dbReference>
<dbReference type="GO" id="GO:0001817">
    <property type="term" value="P:regulation of cytokine production"/>
    <property type="evidence" value="ECO:0007669"/>
    <property type="project" value="TreeGrafter"/>
</dbReference>
<dbReference type="Pfam" id="PF07686">
    <property type="entry name" value="V-set"/>
    <property type="match status" value="1"/>
</dbReference>
<evidence type="ECO:0000256" key="5">
    <source>
        <dbReference type="SAM" id="SignalP"/>
    </source>
</evidence>
<dbReference type="InParanoid" id="A0A3Q3MDU4"/>